<reference evidence="3 5" key="2">
    <citation type="submission" date="2020-05" db="EMBL/GenBank/DDBJ databases">
        <title>FDA dAtabase for Regulatory Grade micrObial Sequences (FDA-ARGOS): Supporting development and validation of Infectious Disease Dx tests.</title>
        <authorList>
            <person name="Nelson B."/>
            <person name="Plummer A."/>
            <person name="Tallon L."/>
            <person name="Sadzewicz L."/>
            <person name="Zhao X."/>
            <person name="Vavikolanu K."/>
            <person name="Mehta A."/>
            <person name="Aluvathingal J."/>
            <person name="Nadendla S."/>
            <person name="Myers T."/>
            <person name="Yan Y."/>
            <person name="Sichtig H."/>
        </authorList>
    </citation>
    <scope>NUCLEOTIDE SEQUENCE [LARGE SCALE GENOMIC DNA]</scope>
    <source>
        <strain evidence="3 5">FDAARGOS_795</strain>
    </source>
</reference>
<dbReference type="AlphaFoldDB" id="A0A0B5P2B4"/>
<evidence type="ECO:0000313" key="2">
    <source>
        <dbReference type="EMBL" id="AJG78648.1"/>
    </source>
</evidence>
<protein>
    <submittedName>
        <fullName evidence="3">Uncharacterized protein</fullName>
    </submittedName>
</protein>
<keyword evidence="1" id="KW-0732">Signal</keyword>
<dbReference type="EMBL" id="CP009335">
    <property type="protein sequence ID" value="AJG78648.1"/>
    <property type="molecule type" value="Genomic_DNA"/>
</dbReference>
<evidence type="ECO:0000313" key="3">
    <source>
        <dbReference type="EMBL" id="QKH25828.1"/>
    </source>
</evidence>
<organism evidence="3 5">
    <name type="scientific">Bacillus thuringiensis</name>
    <dbReference type="NCBI Taxonomy" id="1428"/>
    <lineage>
        <taxon>Bacteria</taxon>
        <taxon>Bacillati</taxon>
        <taxon>Bacillota</taxon>
        <taxon>Bacilli</taxon>
        <taxon>Bacillales</taxon>
        <taxon>Bacillaceae</taxon>
        <taxon>Bacillus</taxon>
        <taxon>Bacillus cereus group</taxon>
    </lineage>
</organism>
<proteinExistence type="predicted"/>
<accession>A0A0B5P2B4</accession>
<evidence type="ECO:0000313" key="5">
    <source>
        <dbReference type="Proteomes" id="UP000501107"/>
    </source>
</evidence>
<name>A0A0B5P2B4_BACTU</name>
<feature type="signal peptide" evidence="1">
    <location>
        <begin position="1"/>
        <end position="26"/>
    </location>
</feature>
<dbReference type="EMBL" id="CP053980">
    <property type="protein sequence ID" value="QKH25828.1"/>
    <property type="molecule type" value="Genomic_DNA"/>
</dbReference>
<evidence type="ECO:0000313" key="4">
    <source>
        <dbReference type="Proteomes" id="UP000031876"/>
    </source>
</evidence>
<dbReference type="KEGG" id="btw:BF38_2161"/>
<dbReference type="Proteomes" id="UP000501107">
    <property type="component" value="Chromosome"/>
</dbReference>
<dbReference type="RefSeq" id="WP_000735546.1">
    <property type="nucleotide sequence ID" value="NZ_CP009335.1"/>
</dbReference>
<dbReference type="Proteomes" id="UP000031876">
    <property type="component" value="Chromosome"/>
</dbReference>
<feature type="chain" id="PRO_5030004419" evidence="1">
    <location>
        <begin position="27"/>
        <end position="272"/>
    </location>
</feature>
<sequence>MKKLLSYLLIFSMILLASFPMNSSYAKVNDDQLSIDESILATKEFFKTTKVVKENEVTVDDVTKGQLLEKAKELISSGTVKPVGGTEVDVDKLLVRGIKTPFGVEYSVFDSSVTTDDQGIVNSLKLFNMVFTDKVELKNTYELKSNRNKDNLATTKMWIDNKLASSAELDLTTVINDSSADEKGTDMLTTELAPKTDKAVQYGWTKRWKCTQSCVASKGVNMLVIAGLLAACGVSCTAGVPATAGTACYACVNSAGIVGVNTVLGCLDECDS</sequence>
<reference evidence="2 4" key="1">
    <citation type="journal article" date="2015" name="Genome Announc.">
        <title>Complete genome sequences for 35 biothreat assay-relevant bacillus species.</title>
        <authorList>
            <person name="Johnson S.L."/>
            <person name="Daligault H.E."/>
            <person name="Davenport K.W."/>
            <person name="Jaissle J."/>
            <person name="Frey K.G."/>
            <person name="Ladner J.T."/>
            <person name="Broomall S.M."/>
            <person name="Bishop-Lilly K.A."/>
            <person name="Bruce D.C."/>
            <person name="Gibbons H.S."/>
            <person name="Coyne S.R."/>
            <person name="Lo C.C."/>
            <person name="Meincke L."/>
            <person name="Munk A.C."/>
            <person name="Koroleva G.I."/>
            <person name="Rosenzweig C.N."/>
            <person name="Palacios G.F."/>
            <person name="Redden C.L."/>
            <person name="Minogue T.D."/>
            <person name="Chain P.S."/>
        </authorList>
    </citation>
    <scope>NUCLEOTIDE SEQUENCE [LARGE SCALE GENOMIC DNA]</scope>
    <source>
        <strain evidence="2 4">HD1011</strain>
    </source>
</reference>
<gene>
    <name evidence="2" type="ORF">BF38_2161</name>
    <name evidence="3" type="ORF">FOC89_18480</name>
</gene>
<evidence type="ECO:0000256" key="1">
    <source>
        <dbReference type="SAM" id="SignalP"/>
    </source>
</evidence>